<protein>
    <submittedName>
        <fullName evidence="2">Uncharacterized protein</fullName>
    </submittedName>
</protein>
<dbReference type="EMBL" id="JBHUON010000016">
    <property type="protein sequence ID" value="MFD2865705.1"/>
    <property type="molecule type" value="Genomic_DNA"/>
</dbReference>
<evidence type="ECO:0000313" key="2">
    <source>
        <dbReference type="EMBL" id="MFD2865705.1"/>
    </source>
</evidence>
<keyword evidence="3" id="KW-1185">Reference proteome</keyword>
<gene>
    <name evidence="2" type="ORF">ACFSYC_13480</name>
</gene>
<evidence type="ECO:0000256" key="1">
    <source>
        <dbReference type="SAM" id="SignalP"/>
    </source>
</evidence>
<evidence type="ECO:0000313" key="3">
    <source>
        <dbReference type="Proteomes" id="UP001597601"/>
    </source>
</evidence>
<reference evidence="3" key="1">
    <citation type="journal article" date="2019" name="Int. J. Syst. Evol. Microbiol.">
        <title>The Global Catalogue of Microorganisms (GCM) 10K type strain sequencing project: providing services to taxonomists for standard genome sequencing and annotation.</title>
        <authorList>
            <consortium name="The Broad Institute Genomics Platform"/>
            <consortium name="The Broad Institute Genome Sequencing Center for Infectious Disease"/>
            <person name="Wu L."/>
            <person name="Ma J."/>
        </authorList>
    </citation>
    <scope>NUCLEOTIDE SEQUENCE [LARGE SCALE GENOMIC DNA]</scope>
    <source>
        <strain evidence="3">KCTC 52232</strain>
    </source>
</reference>
<accession>A0ABW5XPK4</accession>
<proteinExistence type="predicted"/>
<comment type="caution">
    <text evidence="2">The sequence shown here is derived from an EMBL/GenBank/DDBJ whole genome shotgun (WGS) entry which is preliminary data.</text>
</comment>
<keyword evidence="1" id="KW-0732">Signal</keyword>
<name>A0ABW5XPK4_9SPHI</name>
<sequence>MKIIRSIISAVALLILSPVTQAQTKTTPEQIKFTRQGVKRLVFDREQAVSLATLKPETIIGLAVMHPNQPEPGQTAAVVSTDQNMLIVQSHDETQTAIWLGGFNPFATYIIDLAFATGENFVGFEFTDANRAERMLVYATFKDTLITDVRLKVIRNKEIVADRSIAVNNKEPGLIGHGIILQMLGSGLVMYSQNKGLPKVIAQADYNKQADLRGKQYLNGFHTNLYLGTKNGEIKISRADIALTAGMRLADIRPVTYEDGEPMIDQGRLWYTMSIRGRGLPHALQGVFSMNPSVFDIKFEGIVVFDRNDGILRNEVASHLFFDRKNKMWRGVTTGFSAYANPEKEKKQLLIIESKRDPRFGFSIMNARPFQMVGDMEDPHMLYDARAKKWRMISCTNQNGYKAILSESDEWDRGYKQIAGPVTHNSTGTSLQRVDGQLYAFSGSNENKLFIYTYPELKETGILKMDLPPWNDTSGSRVWPNIVHLPEGYPFKYIALTMDRFNYPGMQGQNWTYGALYLYHGY</sequence>
<organism evidence="2 3">
    <name type="scientific">Mucilaginibacter antarcticus</name>
    <dbReference type="NCBI Taxonomy" id="1855725"/>
    <lineage>
        <taxon>Bacteria</taxon>
        <taxon>Pseudomonadati</taxon>
        <taxon>Bacteroidota</taxon>
        <taxon>Sphingobacteriia</taxon>
        <taxon>Sphingobacteriales</taxon>
        <taxon>Sphingobacteriaceae</taxon>
        <taxon>Mucilaginibacter</taxon>
    </lineage>
</organism>
<feature type="chain" id="PRO_5045930538" evidence="1">
    <location>
        <begin position="23"/>
        <end position="522"/>
    </location>
</feature>
<dbReference type="RefSeq" id="WP_377128522.1">
    <property type="nucleotide sequence ID" value="NZ_JBHUON010000016.1"/>
</dbReference>
<feature type="signal peptide" evidence="1">
    <location>
        <begin position="1"/>
        <end position="22"/>
    </location>
</feature>
<dbReference type="Proteomes" id="UP001597601">
    <property type="component" value="Unassembled WGS sequence"/>
</dbReference>